<name>A0ABR9LV42_9ACTN</name>
<sequence>MWRKTQESLRWLGSVLMRTSDGESALMAQAMRLAVSASACDAIPDSLPAPVSLKTLRLVLQHRPS</sequence>
<keyword evidence="2" id="KW-1185">Reference proteome</keyword>
<dbReference type="Proteomes" id="UP000633509">
    <property type="component" value="Unassembled WGS sequence"/>
</dbReference>
<dbReference type="EMBL" id="JADBEK010000001">
    <property type="protein sequence ID" value="MBE1584185.1"/>
    <property type="molecule type" value="Genomic_DNA"/>
</dbReference>
<gene>
    <name evidence="1" type="ORF">H4W80_002443</name>
</gene>
<protein>
    <submittedName>
        <fullName evidence="1">Uncharacterized protein</fullName>
    </submittedName>
</protein>
<proteinExistence type="predicted"/>
<evidence type="ECO:0000313" key="1">
    <source>
        <dbReference type="EMBL" id="MBE1584185.1"/>
    </source>
</evidence>
<reference evidence="1 2" key="1">
    <citation type="submission" date="2020-10" db="EMBL/GenBank/DDBJ databases">
        <title>Sequencing the genomes of 1000 actinobacteria strains.</title>
        <authorList>
            <person name="Klenk H.-P."/>
        </authorList>
    </citation>
    <scope>NUCLEOTIDE SEQUENCE [LARGE SCALE GENOMIC DNA]</scope>
    <source>
        <strain evidence="1 2">DSM 43173</strain>
    </source>
</reference>
<organism evidence="1 2">
    <name type="scientific">Nonomuraea angiospora</name>
    <dbReference type="NCBI Taxonomy" id="46172"/>
    <lineage>
        <taxon>Bacteria</taxon>
        <taxon>Bacillati</taxon>
        <taxon>Actinomycetota</taxon>
        <taxon>Actinomycetes</taxon>
        <taxon>Streptosporangiales</taxon>
        <taxon>Streptosporangiaceae</taxon>
        <taxon>Nonomuraea</taxon>
    </lineage>
</organism>
<comment type="caution">
    <text evidence="1">The sequence shown here is derived from an EMBL/GenBank/DDBJ whole genome shotgun (WGS) entry which is preliminary data.</text>
</comment>
<evidence type="ECO:0000313" key="2">
    <source>
        <dbReference type="Proteomes" id="UP000633509"/>
    </source>
</evidence>
<accession>A0ABR9LV42</accession>